<keyword evidence="2" id="KW-1185">Reference proteome</keyword>
<dbReference type="EMBL" id="CABVMM010000002">
    <property type="protein sequence ID" value="VVU99521.1"/>
    <property type="molecule type" value="Genomic_DNA"/>
</dbReference>
<organism evidence="1 2">
    <name type="scientific">Mesonia oceanica</name>
    <dbReference type="NCBI Taxonomy" id="2687242"/>
    <lineage>
        <taxon>Bacteria</taxon>
        <taxon>Pseudomonadati</taxon>
        <taxon>Bacteroidota</taxon>
        <taxon>Flavobacteriia</taxon>
        <taxon>Flavobacteriales</taxon>
        <taxon>Flavobacteriaceae</taxon>
        <taxon>Mesonia</taxon>
    </lineage>
</organism>
<comment type="caution">
    <text evidence="1">The sequence shown here is derived from an EMBL/GenBank/DDBJ whole genome shotgun (WGS) entry which is preliminary data.</text>
</comment>
<evidence type="ECO:0000313" key="2">
    <source>
        <dbReference type="Proteomes" id="UP000356253"/>
    </source>
</evidence>
<dbReference type="Proteomes" id="UP000356253">
    <property type="component" value="Unassembled WGS sequence"/>
</dbReference>
<evidence type="ECO:0000313" key="1">
    <source>
        <dbReference type="EMBL" id="VVU99521.1"/>
    </source>
</evidence>
<proteinExistence type="predicted"/>
<sequence>MAEEFPGWSPYAYVHNNPLRYTDPTGMGAEGVTDDYYNEKGEYLYTDTRTSDDIRIISQEDFDNINSSYFNEMADTSASYENLINALDESSNILSINITSGQLQEM</sequence>
<protein>
    <submittedName>
        <fullName evidence="1">Uncharacterized protein</fullName>
    </submittedName>
</protein>
<accession>A0AC61Y4V0</accession>
<gene>
    <name evidence="1" type="ORF">FVB9532_00775</name>
</gene>
<name>A0AC61Y4V0_9FLAO</name>
<reference evidence="1" key="1">
    <citation type="submission" date="2019-09" db="EMBL/GenBank/DDBJ databases">
        <authorList>
            <person name="Rodrigo-Torres L."/>
            <person name="Arahal R. D."/>
            <person name="Lucena T."/>
        </authorList>
    </citation>
    <scope>NUCLEOTIDE SEQUENCE</scope>
    <source>
        <strain evidence="1">ISS653</strain>
    </source>
</reference>